<dbReference type="InterPro" id="IPR027278">
    <property type="entry name" value="ACCD_DCysDesulf"/>
</dbReference>
<evidence type="ECO:0000256" key="1">
    <source>
        <dbReference type="ARBA" id="ARBA00001933"/>
    </source>
</evidence>
<dbReference type="PANTHER" id="PTHR43780">
    <property type="entry name" value="1-AMINOCYCLOPROPANE-1-CARBOXYLATE DEAMINASE-RELATED"/>
    <property type="match status" value="1"/>
</dbReference>
<name>A0ABN8NIP6_9CNID</name>
<dbReference type="SUPFAM" id="SSF53686">
    <property type="entry name" value="Tryptophan synthase beta subunit-like PLP-dependent enzymes"/>
    <property type="match status" value="1"/>
</dbReference>
<evidence type="ECO:0000256" key="2">
    <source>
        <dbReference type="ARBA" id="ARBA00008639"/>
    </source>
</evidence>
<protein>
    <recommendedName>
        <fullName evidence="6">ACC deaminase</fullName>
    </recommendedName>
</protein>
<organism evidence="4 5">
    <name type="scientific">Porites lobata</name>
    <dbReference type="NCBI Taxonomy" id="104759"/>
    <lineage>
        <taxon>Eukaryota</taxon>
        <taxon>Metazoa</taxon>
        <taxon>Cnidaria</taxon>
        <taxon>Anthozoa</taxon>
        <taxon>Hexacorallia</taxon>
        <taxon>Scleractinia</taxon>
        <taxon>Fungiina</taxon>
        <taxon>Poritidae</taxon>
        <taxon>Porites</taxon>
    </lineage>
</organism>
<gene>
    <name evidence="4" type="ORF">PLOB_00014832</name>
</gene>
<dbReference type="Gene3D" id="3.40.50.1100">
    <property type="match status" value="1"/>
</dbReference>
<comment type="caution">
    <text evidence="4">The sequence shown here is derived from an EMBL/GenBank/DDBJ whole genome shotgun (WGS) entry which is preliminary data.</text>
</comment>
<dbReference type="PANTHER" id="PTHR43780:SF2">
    <property type="entry name" value="1-AMINOCYCLOPROPANE-1-CARBOXYLATE DEAMINASE-RELATED"/>
    <property type="match status" value="1"/>
</dbReference>
<proteinExistence type="inferred from homology"/>
<dbReference type="InterPro" id="IPR036052">
    <property type="entry name" value="TrpB-like_PALP_sf"/>
</dbReference>
<evidence type="ECO:0000313" key="4">
    <source>
        <dbReference type="EMBL" id="CAH3107237.1"/>
    </source>
</evidence>
<reference evidence="4 5" key="1">
    <citation type="submission" date="2022-05" db="EMBL/GenBank/DDBJ databases">
        <authorList>
            <consortium name="Genoscope - CEA"/>
            <person name="William W."/>
        </authorList>
    </citation>
    <scope>NUCLEOTIDE SEQUENCE [LARGE SCALE GENOMIC DNA]</scope>
</reference>
<comment type="similarity">
    <text evidence="2">Belongs to the ACC deaminase/D-cysteine desulfhydrase family.</text>
</comment>
<evidence type="ECO:0008006" key="6">
    <source>
        <dbReference type="Google" id="ProtNLM"/>
    </source>
</evidence>
<keyword evidence="3" id="KW-0663">Pyridoxal phosphate</keyword>
<sequence>VRKLEFLLADALNNNYDTIFTCGGVQSNHCRATAVAARQLGLDCYLFLRSSEQVSYTVCFLAIVN</sequence>
<feature type="non-terminal residue" evidence="4">
    <location>
        <position position="1"/>
    </location>
</feature>
<dbReference type="EMBL" id="CALNXK010000019">
    <property type="protein sequence ID" value="CAH3107237.1"/>
    <property type="molecule type" value="Genomic_DNA"/>
</dbReference>
<evidence type="ECO:0000256" key="3">
    <source>
        <dbReference type="ARBA" id="ARBA00022898"/>
    </source>
</evidence>
<accession>A0ABN8NIP6</accession>
<comment type="cofactor">
    <cofactor evidence="1">
        <name>pyridoxal 5'-phosphate</name>
        <dbReference type="ChEBI" id="CHEBI:597326"/>
    </cofactor>
</comment>
<dbReference type="Proteomes" id="UP001159405">
    <property type="component" value="Unassembled WGS sequence"/>
</dbReference>
<keyword evidence="5" id="KW-1185">Reference proteome</keyword>
<evidence type="ECO:0000313" key="5">
    <source>
        <dbReference type="Proteomes" id="UP001159405"/>
    </source>
</evidence>